<organism evidence="2 3">
    <name type="scientific">Bombyx mori</name>
    <name type="common">Silk moth</name>
    <dbReference type="NCBI Taxonomy" id="7091"/>
    <lineage>
        <taxon>Eukaryota</taxon>
        <taxon>Metazoa</taxon>
        <taxon>Ecdysozoa</taxon>
        <taxon>Arthropoda</taxon>
        <taxon>Hexapoda</taxon>
        <taxon>Insecta</taxon>
        <taxon>Pterygota</taxon>
        <taxon>Neoptera</taxon>
        <taxon>Endopterygota</taxon>
        <taxon>Lepidoptera</taxon>
        <taxon>Glossata</taxon>
        <taxon>Ditrysia</taxon>
        <taxon>Bombycoidea</taxon>
        <taxon>Bombycidae</taxon>
        <taxon>Bombycinae</taxon>
        <taxon>Bombyx</taxon>
    </lineage>
</organism>
<reference evidence="3" key="1">
    <citation type="journal article" date="2008" name="Insect Biochem. Mol. Biol.">
        <title>The genome of a lepidopteran model insect, the silkworm Bombyx mori.</title>
        <authorList>
            <consortium name="International Silkworm Genome Consortium"/>
        </authorList>
    </citation>
    <scope>NUCLEOTIDE SEQUENCE [LARGE SCALE GENOMIC DNA]</scope>
    <source>
        <strain evidence="3">p50T</strain>
    </source>
</reference>
<dbReference type="PANTHER" id="PTHR33332">
    <property type="entry name" value="REVERSE TRANSCRIPTASE DOMAIN-CONTAINING PROTEIN"/>
    <property type="match status" value="1"/>
</dbReference>
<feature type="domain" description="Reverse transcriptase" evidence="1">
    <location>
        <begin position="327"/>
        <end position="579"/>
    </location>
</feature>
<dbReference type="EnsemblMetazoa" id="XM_038018945.1">
    <property type="protein sequence ID" value="XP_037874873.1"/>
    <property type="gene ID" value="LOC101741528"/>
</dbReference>
<reference evidence="2" key="2">
    <citation type="submission" date="2022-06" db="UniProtKB">
        <authorList>
            <consortium name="EnsemblMetazoa"/>
        </authorList>
    </citation>
    <scope>IDENTIFICATION</scope>
    <source>
        <strain evidence="2">p50T (Dazao)</strain>
    </source>
</reference>
<dbReference type="SUPFAM" id="SSF56672">
    <property type="entry name" value="DNA/RNA polymerases"/>
    <property type="match status" value="1"/>
</dbReference>
<dbReference type="Proteomes" id="UP000005204">
    <property type="component" value="Unassembled WGS sequence"/>
</dbReference>
<dbReference type="GeneID" id="101741528"/>
<keyword evidence="3" id="KW-1185">Reference proteome</keyword>
<dbReference type="CDD" id="cd01650">
    <property type="entry name" value="RT_nLTR_like"/>
    <property type="match status" value="1"/>
</dbReference>
<dbReference type="KEGG" id="bmor:101741528"/>
<dbReference type="PROSITE" id="PS50878">
    <property type="entry name" value="RT_POL"/>
    <property type="match status" value="1"/>
</dbReference>
<proteinExistence type="predicted"/>
<name>A0A8R2M5L8_BOMMO</name>
<dbReference type="Pfam" id="PF00078">
    <property type="entry name" value="RVT_1"/>
    <property type="match status" value="1"/>
</dbReference>
<dbReference type="PRINTS" id="PR01345">
    <property type="entry name" value="CERVTRCPTASE"/>
</dbReference>
<evidence type="ECO:0000259" key="1">
    <source>
        <dbReference type="PROSITE" id="PS50878"/>
    </source>
</evidence>
<dbReference type="RefSeq" id="XP_037874873.1">
    <property type="nucleotide sequence ID" value="XM_038018945.1"/>
</dbReference>
<evidence type="ECO:0000313" key="3">
    <source>
        <dbReference type="Proteomes" id="UP000005204"/>
    </source>
</evidence>
<dbReference type="GO" id="GO:0071897">
    <property type="term" value="P:DNA biosynthetic process"/>
    <property type="evidence" value="ECO:0007669"/>
    <property type="project" value="UniProtKB-ARBA"/>
</dbReference>
<protein>
    <recommendedName>
        <fullName evidence="1">Reverse transcriptase domain-containing protein</fullName>
    </recommendedName>
</protein>
<dbReference type="AlphaFoldDB" id="A0A8R2M5L8"/>
<evidence type="ECO:0000313" key="2">
    <source>
        <dbReference type="EnsemblMetazoa" id="XP_037874873.1"/>
    </source>
</evidence>
<dbReference type="InterPro" id="IPR043502">
    <property type="entry name" value="DNA/RNA_pol_sf"/>
</dbReference>
<accession>A0A8R2M5L8</accession>
<sequence>MVPSNHNSPLGHSITDFVFINNLFQVNAIANSDNRFLDLVITSCRDAYVVSPSSELSKCYKQHPNLLLNLPYNKLVYLKPKCKPRYNYRADYPSIVKNLKGVDWQTKLSGCENIDLMLIKFYKIVDDLLEEYVPKQTLNKSKFPKWFSTSFIKLLQEKEKNRKRFKKYRNPRDEIEYRLLRSRCHAMYDKCYSDYRNNIEANIPKNPKLFWSFIKHKRGSDSSIPASMNLKDQVVKTGPDIVNLFAEHFASIYLPSSTPPDNFTLESQCCGSPQRMLCSLAIEEIEVLKAIKKIDSAKGASPDGIPPVFVKRCGSAVALPLSLIFNRSLADGTFPSEWKKARIVPVFKKGENSDVKNYRPISILSCFSKLFESIVYPVIFRLVDSSISDSQHGFRRGRSIVTNLVPYISNVSNEVDSGRQVDAIYTDFSSAFDRVNHSILLRKLCGFGVDGPLLKWFESYLQQRPQSVSVNGFNSKTYFADTGVPQGSHLGPLLFIIFINDIVDKVSHCKVSLFADDLKIYKTIVSVVDCRQLQSDLDAILQWCRCNSMTLNANKCFHIKFTRKRKQLATEYKLDGTALAEVNEIRDLGVIVDSQLKFTSHINKSVTKAAQMLGFLKRNSGGFRRQRTKILLYQTLVRSHLEFASVVWNPYYAVHSQRVESIQRAFTRHLAYNSSGFSHRNPYKERLIRFRMCSLRERRLLLDMSFFHKVVSGQYQCSYFLENMPLRVPRTYPRGKLKYIFYTPPVKSNLGRQAPLRRIIDEYHSLITVMPDLDVFHDKLRVFKDRIGKEEKGP</sequence>
<dbReference type="InterPro" id="IPR000477">
    <property type="entry name" value="RT_dom"/>
</dbReference>